<sequence>MHVRSLEMKRKNGTTYRLETDRTDEAIRKQYPKDSLVSEHALRGKASTSEEDDV</sequence>
<name>A0A9X1VAV7_9BACL</name>
<evidence type="ECO:0000313" key="3">
    <source>
        <dbReference type="Proteomes" id="UP001139263"/>
    </source>
</evidence>
<evidence type="ECO:0000256" key="1">
    <source>
        <dbReference type="SAM" id="MobiDB-lite"/>
    </source>
</evidence>
<keyword evidence="3" id="KW-1185">Reference proteome</keyword>
<protein>
    <submittedName>
        <fullName evidence="2">Uncharacterized protein</fullName>
    </submittedName>
</protein>
<dbReference type="AlphaFoldDB" id="A0A9X1VAV7"/>
<feature type="region of interest" description="Disordered" evidence="1">
    <location>
        <begin position="1"/>
        <end position="54"/>
    </location>
</feature>
<feature type="compositionally biased region" description="Basic and acidic residues" evidence="1">
    <location>
        <begin position="18"/>
        <end position="42"/>
    </location>
</feature>
<evidence type="ECO:0000313" key="2">
    <source>
        <dbReference type="EMBL" id="MCI0184876.1"/>
    </source>
</evidence>
<gene>
    <name evidence="2" type="ORF">MM817_03173</name>
</gene>
<dbReference type="RefSeq" id="WP_241716892.1">
    <property type="nucleotide sequence ID" value="NZ_JALBUF010000032.1"/>
</dbReference>
<accession>A0A9X1VAV7</accession>
<proteinExistence type="predicted"/>
<dbReference type="EMBL" id="JALBUF010000032">
    <property type="protein sequence ID" value="MCI0184876.1"/>
    <property type="molecule type" value="Genomic_DNA"/>
</dbReference>
<feature type="compositionally biased region" description="Basic and acidic residues" evidence="1">
    <location>
        <begin position="1"/>
        <end position="10"/>
    </location>
</feature>
<organism evidence="2 3">
    <name type="scientific">Sulfoacidibacillus ferrooxidans</name>
    <dbReference type="NCBI Taxonomy" id="2005001"/>
    <lineage>
        <taxon>Bacteria</taxon>
        <taxon>Bacillati</taxon>
        <taxon>Bacillota</taxon>
        <taxon>Bacilli</taxon>
        <taxon>Bacillales</taxon>
        <taxon>Alicyclobacillaceae</taxon>
        <taxon>Sulfoacidibacillus</taxon>
    </lineage>
</organism>
<reference evidence="2" key="1">
    <citation type="submission" date="2022-03" db="EMBL/GenBank/DDBJ databases">
        <title>Draft Genome Sequence of Firmicute Strain S0AB, a Heterotrophic Iron/Sulfur-Oxidizing Extreme Acidophile.</title>
        <authorList>
            <person name="Vergara E."/>
            <person name="Pakostova E."/>
            <person name="Johnson D.B."/>
            <person name="Holmes D.S."/>
        </authorList>
    </citation>
    <scope>NUCLEOTIDE SEQUENCE</scope>
    <source>
        <strain evidence="2">S0AB</strain>
    </source>
</reference>
<comment type="caution">
    <text evidence="2">The sequence shown here is derived from an EMBL/GenBank/DDBJ whole genome shotgun (WGS) entry which is preliminary data.</text>
</comment>
<dbReference type="Proteomes" id="UP001139263">
    <property type="component" value="Unassembled WGS sequence"/>
</dbReference>